<sequence>MPSHPPPVPHGRRAALRLGAFGIAGLAGLGALGGCGLRIDRGPQYASPEPADEVRNGVARILAATRPEGAERSRIERLRAAVGPVWTAGAAPSASASAVAQRYTPAQGLQRAAAAVLDGYESLHGDLTAVLADAAIGAALGLSGAAGQRIGRRLEGLVAPAAQTASPTASATAPAADDPLAHWVRTCFQASYGYERLAVATPAASAFGAAARARVNALAVAAMAGNRLLALRGASVQGDRPAWQLPAQVSDVRSARALAVRLETALADACLPLFAAADAKYLAGAALYASARGRAAAGSPQVLRYTAGKGQQ</sequence>
<gene>
    <name evidence="1" type="ORF">GSY69_10400</name>
</gene>
<name>A0A6N9H8M2_9MICO</name>
<comment type="caution">
    <text evidence="1">The sequence shown here is derived from an EMBL/GenBank/DDBJ whole genome shotgun (WGS) entry which is preliminary data.</text>
</comment>
<evidence type="ECO:0008006" key="3">
    <source>
        <dbReference type="Google" id="ProtNLM"/>
    </source>
</evidence>
<dbReference type="AlphaFoldDB" id="A0A6N9H8M2"/>
<dbReference type="InterPro" id="IPR012347">
    <property type="entry name" value="Ferritin-like"/>
</dbReference>
<proteinExistence type="predicted"/>
<protein>
    <recommendedName>
        <fullName evidence="3">DUF4439 domain-containing protein</fullName>
    </recommendedName>
</protein>
<dbReference type="Proteomes" id="UP000469215">
    <property type="component" value="Unassembled WGS sequence"/>
</dbReference>
<keyword evidence="2" id="KW-1185">Reference proteome</keyword>
<dbReference type="EMBL" id="WWEQ01000048">
    <property type="protein sequence ID" value="MYM20363.1"/>
    <property type="molecule type" value="Genomic_DNA"/>
</dbReference>
<evidence type="ECO:0000313" key="1">
    <source>
        <dbReference type="EMBL" id="MYM20363.1"/>
    </source>
</evidence>
<reference evidence="1 2" key="1">
    <citation type="submission" date="2020-01" db="EMBL/GenBank/DDBJ databases">
        <authorList>
            <person name="Deng T."/>
        </authorList>
    </citation>
    <scope>NUCLEOTIDE SEQUENCE [LARGE SCALE GENOMIC DNA]</scope>
    <source>
        <strain evidence="1 2">5221</strain>
    </source>
</reference>
<organism evidence="1 2">
    <name type="scientific">Brevibacterium rongguiense</name>
    <dbReference type="NCBI Taxonomy" id="2695267"/>
    <lineage>
        <taxon>Bacteria</taxon>
        <taxon>Bacillati</taxon>
        <taxon>Actinomycetota</taxon>
        <taxon>Actinomycetes</taxon>
        <taxon>Micrococcales</taxon>
        <taxon>Brevibacteriaceae</taxon>
        <taxon>Brevibacterium</taxon>
    </lineage>
</organism>
<accession>A0A6N9H8M2</accession>
<dbReference type="RefSeq" id="WP_160953781.1">
    <property type="nucleotide sequence ID" value="NZ_WWEQ01000048.1"/>
</dbReference>
<dbReference type="Gene3D" id="1.20.1260.10">
    <property type="match status" value="1"/>
</dbReference>
<evidence type="ECO:0000313" key="2">
    <source>
        <dbReference type="Proteomes" id="UP000469215"/>
    </source>
</evidence>